<dbReference type="GO" id="GO:0046872">
    <property type="term" value="F:metal ion binding"/>
    <property type="evidence" value="ECO:0007669"/>
    <property type="project" value="UniProtKB-KW"/>
</dbReference>
<sequence length="141" mass="16125">ETITTDSETNKIFASALDNIVADRGYSRCIGPFIFVTPLSIRKREKQLSHSSANQTRCITIVRNAIERGFARIKNFKLLANTIDTNYLPILHDIFQIILAIDNCFYPPLINNAERINKDVERIIQRLDLENDIDDEEANTS</sequence>
<dbReference type="AlphaFoldDB" id="A0A815Y2L1"/>
<name>A0A815Y2L1_9BILA</name>
<reference evidence="4" key="1">
    <citation type="submission" date="2021-02" db="EMBL/GenBank/DDBJ databases">
        <authorList>
            <person name="Nowell W R."/>
        </authorList>
    </citation>
    <scope>NUCLEOTIDE SEQUENCE</scope>
</reference>
<accession>A0A815Y2L1</accession>
<evidence type="ECO:0000259" key="3">
    <source>
        <dbReference type="Pfam" id="PF13359"/>
    </source>
</evidence>
<evidence type="ECO:0000256" key="2">
    <source>
        <dbReference type="ARBA" id="ARBA00022723"/>
    </source>
</evidence>
<dbReference type="Pfam" id="PF13359">
    <property type="entry name" value="DDE_Tnp_4"/>
    <property type="match status" value="1"/>
</dbReference>
<comment type="cofactor">
    <cofactor evidence="1">
        <name>a divalent metal cation</name>
        <dbReference type="ChEBI" id="CHEBI:60240"/>
    </cofactor>
</comment>
<feature type="non-terminal residue" evidence="4">
    <location>
        <position position="1"/>
    </location>
</feature>
<dbReference type="Proteomes" id="UP000663829">
    <property type="component" value="Unassembled WGS sequence"/>
</dbReference>
<evidence type="ECO:0000256" key="1">
    <source>
        <dbReference type="ARBA" id="ARBA00001968"/>
    </source>
</evidence>
<keyword evidence="6" id="KW-1185">Reference proteome</keyword>
<evidence type="ECO:0000313" key="4">
    <source>
        <dbReference type="EMBL" id="CAF1564804.1"/>
    </source>
</evidence>
<evidence type="ECO:0000313" key="5">
    <source>
        <dbReference type="EMBL" id="CAF4426773.1"/>
    </source>
</evidence>
<protein>
    <recommendedName>
        <fullName evidence="3">DDE Tnp4 domain-containing protein</fullName>
    </recommendedName>
</protein>
<proteinExistence type="predicted"/>
<dbReference type="EMBL" id="CAJNOQ010028875">
    <property type="protein sequence ID" value="CAF1564804.1"/>
    <property type="molecule type" value="Genomic_DNA"/>
</dbReference>
<organism evidence="4 6">
    <name type="scientific">Didymodactylos carnosus</name>
    <dbReference type="NCBI Taxonomy" id="1234261"/>
    <lineage>
        <taxon>Eukaryota</taxon>
        <taxon>Metazoa</taxon>
        <taxon>Spiralia</taxon>
        <taxon>Gnathifera</taxon>
        <taxon>Rotifera</taxon>
        <taxon>Eurotatoria</taxon>
        <taxon>Bdelloidea</taxon>
        <taxon>Philodinida</taxon>
        <taxon>Philodinidae</taxon>
        <taxon>Didymodactylos</taxon>
    </lineage>
</organism>
<feature type="domain" description="DDE Tnp4" evidence="3">
    <location>
        <begin position="5"/>
        <end position="103"/>
    </location>
</feature>
<dbReference type="EMBL" id="CAJOBC010094652">
    <property type="protein sequence ID" value="CAF4426773.1"/>
    <property type="molecule type" value="Genomic_DNA"/>
</dbReference>
<keyword evidence="2" id="KW-0479">Metal-binding</keyword>
<comment type="caution">
    <text evidence="4">The sequence shown here is derived from an EMBL/GenBank/DDBJ whole genome shotgun (WGS) entry which is preliminary data.</text>
</comment>
<dbReference type="Proteomes" id="UP000681722">
    <property type="component" value="Unassembled WGS sequence"/>
</dbReference>
<evidence type="ECO:0000313" key="6">
    <source>
        <dbReference type="Proteomes" id="UP000663829"/>
    </source>
</evidence>
<dbReference type="InterPro" id="IPR027806">
    <property type="entry name" value="HARBI1_dom"/>
</dbReference>
<dbReference type="OrthoDB" id="10019045at2759"/>
<gene>
    <name evidence="4" type="ORF">GPM918_LOCUS40006</name>
    <name evidence="5" type="ORF">SRO942_LOCUS40918</name>
</gene>